<accession>A0A7I8D6T3</accession>
<dbReference type="SMART" id="SM00642">
    <property type="entry name" value="Aamy"/>
    <property type="match status" value="1"/>
</dbReference>
<dbReference type="EMBL" id="AP023321">
    <property type="protein sequence ID" value="BCI60933.1"/>
    <property type="molecule type" value="Genomic_DNA"/>
</dbReference>
<evidence type="ECO:0000313" key="3">
    <source>
        <dbReference type="Proteomes" id="UP000593890"/>
    </source>
</evidence>
<dbReference type="GO" id="GO:0004556">
    <property type="term" value="F:alpha-amylase activity"/>
    <property type="evidence" value="ECO:0007669"/>
    <property type="project" value="TreeGrafter"/>
</dbReference>
<dbReference type="PANTHER" id="PTHR10357">
    <property type="entry name" value="ALPHA-AMYLASE FAMILY MEMBER"/>
    <property type="match status" value="1"/>
</dbReference>
<dbReference type="GO" id="GO:0009313">
    <property type="term" value="P:oligosaccharide catabolic process"/>
    <property type="evidence" value="ECO:0007669"/>
    <property type="project" value="TreeGrafter"/>
</dbReference>
<dbReference type="RefSeq" id="WP_215532967.1">
    <property type="nucleotide sequence ID" value="NZ_AP023321.1"/>
</dbReference>
<dbReference type="InterPro" id="IPR006047">
    <property type="entry name" value="GH13_cat_dom"/>
</dbReference>
<dbReference type="Gene3D" id="3.20.20.80">
    <property type="entry name" value="Glycosidases"/>
    <property type="match status" value="1"/>
</dbReference>
<dbReference type="GO" id="GO:0016740">
    <property type="term" value="F:transferase activity"/>
    <property type="evidence" value="ECO:0007669"/>
    <property type="project" value="UniProtKB-KW"/>
</dbReference>
<proteinExistence type="predicted"/>
<sequence>MTPLETIQRAVDKIQQGEEYYIPAWWNYLSTSCRKDENRPGEVIVDPRRYYSDCLKKILQDPKRQAEASVEGSVMYSMMPRAFTAWNHTSDGELESGTLLKCIALLPRLKQMGVDLVYLLPIFLSSHAFGKGELPSPYCIQDILSLDPELGDRLIPQITPEEQFAAFVEACHRLGMRVALDFVFRTAARDNVMIREHPDWFYWIKADDRDELQAPGIPGAGHQVVSADNVDALYQSPDMAKFIECFVEPPEEQQWRRIVEEADQQGKGVLDVCIDRLGICTLTGFADTINDPQPPWTDITYLKFYFDPSPAAQRNLPAQELPPFLAQDGVKCSVFEGGNPNRQLWDTIAGVIPHYITRYGLDGARIDMGHALPAPLYREIVRRIKACKPDFLLWSEEFSPENAPRAAQDGNHFITGDLWEIWKNTPSNRVNHRVAKGLQSVLPVTAAVEMADTPRAPLMAGGEGQAKAIFRMLSLLPNNVLLINNGQELGEIQPMNLGLCNDETGRFVLPPDHPMYGKLAFFDRVRFDWLNPGIEERVRWMTEIIDLRRRYGSWIQDKDAFDWDTLDRDGELTVLYYQKEGKALAAVVNRGAETRQVDFSKIFDGSLKGIRSFEVIASDGFSLEGQDKSGELQKFGFVLLESKEEMR</sequence>
<dbReference type="SUPFAM" id="SSF51445">
    <property type="entry name" value="(Trans)glycosidases"/>
    <property type="match status" value="1"/>
</dbReference>
<dbReference type="KEGG" id="sman:C12CBH8_15720"/>
<dbReference type="Proteomes" id="UP000593890">
    <property type="component" value="Chromosome"/>
</dbReference>
<evidence type="ECO:0000313" key="2">
    <source>
        <dbReference type="EMBL" id="BCI60933.1"/>
    </source>
</evidence>
<feature type="domain" description="Glycosyl hydrolase family 13 catalytic" evidence="1">
    <location>
        <begin position="77"/>
        <end position="523"/>
    </location>
</feature>
<dbReference type="AlphaFoldDB" id="A0A7I8D6T3"/>
<keyword evidence="2" id="KW-0808">Transferase</keyword>
<protein>
    <submittedName>
        <fullName evidence="2">Maltodextrin glycosyltransferase</fullName>
    </submittedName>
</protein>
<dbReference type="PANTHER" id="PTHR10357:SF179">
    <property type="entry name" value="NEUTRAL AND BASIC AMINO ACID TRANSPORT PROTEIN RBAT"/>
    <property type="match status" value="1"/>
</dbReference>
<dbReference type="InterPro" id="IPR017853">
    <property type="entry name" value="GH"/>
</dbReference>
<dbReference type="Pfam" id="PF00128">
    <property type="entry name" value="Alpha-amylase"/>
    <property type="match status" value="1"/>
</dbReference>
<gene>
    <name evidence="2" type="ORF">C12CBH8_15720</name>
</gene>
<evidence type="ECO:0000259" key="1">
    <source>
        <dbReference type="SMART" id="SM00642"/>
    </source>
</evidence>
<organism evidence="2 3">
    <name type="scientific">Solibaculum mannosilyticum</name>
    <dbReference type="NCBI Taxonomy" id="2780922"/>
    <lineage>
        <taxon>Bacteria</taxon>
        <taxon>Bacillati</taxon>
        <taxon>Bacillota</taxon>
        <taxon>Clostridia</taxon>
        <taxon>Eubacteriales</taxon>
        <taxon>Oscillospiraceae</taxon>
        <taxon>Solibaculum</taxon>
    </lineage>
</organism>
<keyword evidence="3" id="KW-1185">Reference proteome</keyword>
<reference evidence="3" key="1">
    <citation type="submission" date="2020-07" db="EMBL/GenBank/DDBJ databases">
        <title>Complete genome sequencing of Clostridia bacterium strain 12CBH8.</title>
        <authorList>
            <person name="Sakamoto M."/>
            <person name="Murakami T."/>
            <person name="Mori H."/>
        </authorList>
    </citation>
    <scope>NUCLEOTIDE SEQUENCE [LARGE SCALE GENOMIC DNA]</scope>
    <source>
        <strain evidence="3">12CBH8</strain>
    </source>
</reference>
<name>A0A7I8D6T3_9FIRM</name>